<dbReference type="InterPro" id="IPR023214">
    <property type="entry name" value="HAD_sf"/>
</dbReference>
<name>A0A1Y3G9Z7_9EURY</name>
<accession>A0A1Y3G9Z7</accession>
<dbReference type="EMBL" id="MRZU01000004">
    <property type="protein sequence ID" value="OUJ18248.1"/>
    <property type="molecule type" value="Genomic_DNA"/>
</dbReference>
<dbReference type="OrthoDB" id="131325at2157"/>
<dbReference type="InterPro" id="IPR036412">
    <property type="entry name" value="HAD-like_sf"/>
</dbReference>
<dbReference type="PANTHER" id="PTHR46470:SF2">
    <property type="entry name" value="GLYCERALDEHYDE 3-PHOSPHATE PHOSPHATASE"/>
    <property type="match status" value="1"/>
</dbReference>
<keyword evidence="7" id="KW-1185">Reference proteome</keyword>
<dbReference type="SFLD" id="SFLDS00003">
    <property type="entry name" value="Haloacid_Dehalogenase"/>
    <property type="match status" value="1"/>
</dbReference>
<keyword evidence="5" id="KW-0460">Magnesium</keyword>
<dbReference type="AlphaFoldDB" id="A0A1Y3G9Z7"/>
<dbReference type="Pfam" id="PF13419">
    <property type="entry name" value="HAD_2"/>
    <property type="match status" value="1"/>
</dbReference>
<dbReference type="Gene3D" id="3.40.50.1000">
    <property type="entry name" value="HAD superfamily/HAD-like"/>
    <property type="match status" value="1"/>
</dbReference>
<dbReference type="RefSeq" id="WP_086637537.1">
    <property type="nucleotide sequence ID" value="NZ_MRZU01000004.1"/>
</dbReference>
<evidence type="ECO:0000256" key="4">
    <source>
        <dbReference type="ARBA" id="ARBA00022801"/>
    </source>
</evidence>
<evidence type="ECO:0000256" key="3">
    <source>
        <dbReference type="ARBA" id="ARBA00022723"/>
    </source>
</evidence>
<dbReference type="SUPFAM" id="SSF56784">
    <property type="entry name" value="HAD-like"/>
    <property type="match status" value="1"/>
</dbReference>
<protein>
    <submittedName>
        <fullName evidence="6">HAD superfamily hydrolase</fullName>
    </submittedName>
</protein>
<keyword evidence="4 6" id="KW-0378">Hydrolase</keyword>
<comment type="caution">
    <text evidence="6">The sequence shown here is derived from an EMBL/GenBank/DDBJ whole genome shotgun (WGS) entry which is preliminary data.</text>
</comment>
<dbReference type="InterPro" id="IPR006439">
    <property type="entry name" value="HAD-SF_hydro_IA"/>
</dbReference>
<sequence length="218" mass="25233">MAVLFDLDGTLCGVEKSRKEILSRCIEKCGLPEISREEYLDAHDYVSQNFKIETRFPIFKAVFRNKGFDDMTKVMELSSLYRSMVLKNLYLFQDAIKVLENIKDDKILVTNGPDLIQREKTRFLNLNRHFNCIVTSGEVGFAKPNPHILKYAKKKSNSTPTIYIGNSIEHDIVCANRYGIKSILKTNNEKTYSRDIEPDYSIKQLIELKKIPEIPFKN</sequence>
<dbReference type="InterPro" id="IPR051400">
    <property type="entry name" value="HAD-like_hydrolase"/>
</dbReference>
<keyword evidence="3" id="KW-0479">Metal-binding</keyword>
<dbReference type="NCBIfam" id="TIGR01549">
    <property type="entry name" value="HAD-SF-IA-v1"/>
    <property type="match status" value="1"/>
</dbReference>
<evidence type="ECO:0000256" key="5">
    <source>
        <dbReference type="ARBA" id="ARBA00022842"/>
    </source>
</evidence>
<comment type="similarity">
    <text evidence="2">Belongs to the HAD-like hydrolase superfamily.</text>
</comment>
<evidence type="ECO:0000313" key="7">
    <source>
        <dbReference type="Proteomes" id="UP000195137"/>
    </source>
</evidence>
<gene>
    <name evidence="6" type="ORF">AMET1_1154</name>
</gene>
<evidence type="ECO:0000256" key="1">
    <source>
        <dbReference type="ARBA" id="ARBA00001946"/>
    </source>
</evidence>
<comment type="cofactor">
    <cofactor evidence="1">
        <name>Mg(2+)</name>
        <dbReference type="ChEBI" id="CHEBI:18420"/>
    </cofactor>
</comment>
<dbReference type="InterPro" id="IPR041492">
    <property type="entry name" value="HAD_2"/>
</dbReference>
<evidence type="ECO:0000256" key="2">
    <source>
        <dbReference type="ARBA" id="ARBA00007958"/>
    </source>
</evidence>
<dbReference type="PANTHER" id="PTHR46470">
    <property type="entry name" value="N-ACYLNEURAMINATE-9-PHOSPHATASE"/>
    <property type="match status" value="1"/>
</dbReference>
<dbReference type="GO" id="GO:0044281">
    <property type="term" value="P:small molecule metabolic process"/>
    <property type="evidence" value="ECO:0007669"/>
    <property type="project" value="UniProtKB-ARBA"/>
</dbReference>
<evidence type="ECO:0000313" key="6">
    <source>
        <dbReference type="EMBL" id="OUJ18248.1"/>
    </source>
</evidence>
<dbReference type="SFLD" id="SFLDG01129">
    <property type="entry name" value="C1.5:_HAD__Beta-PGM__Phosphata"/>
    <property type="match status" value="1"/>
</dbReference>
<dbReference type="Proteomes" id="UP000195137">
    <property type="component" value="Unassembled WGS sequence"/>
</dbReference>
<dbReference type="GO" id="GO:0046872">
    <property type="term" value="F:metal ion binding"/>
    <property type="evidence" value="ECO:0007669"/>
    <property type="project" value="UniProtKB-KW"/>
</dbReference>
<dbReference type="InterPro" id="IPR023198">
    <property type="entry name" value="PGP-like_dom2"/>
</dbReference>
<dbReference type="Gene3D" id="1.10.150.240">
    <property type="entry name" value="Putative phosphatase, domain 2"/>
    <property type="match status" value="1"/>
</dbReference>
<dbReference type="GO" id="GO:0016791">
    <property type="term" value="F:phosphatase activity"/>
    <property type="evidence" value="ECO:0007669"/>
    <property type="project" value="TreeGrafter"/>
</dbReference>
<reference evidence="6 7" key="1">
    <citation type="submission" date="2016-12" db="EMBL/GenBank/DDBJ databases">
        <title>Discovery of methanogenic haloarchaea.</title>
        <authorList>
            <person name="Sorokin D.Y."/>
            <person name="Makarova K.S."/>
            <person name="Abbas B."/>
            <person name="Ferrer M."/>
            <person name="Golyshin P.N."/>
        </authorList>
    </citation>
    <scope>NUCLEOTIDE SEQUENCE [LARGE SCALE GENOMIC DNA]</scope>
    <source>
        <strain evidence="6">AMET1</strain>
    </source>
</reference>
<organism evidence="6 7">
    <name type="scientific">Methanonatronarchaeum thermophilum</name>
    <dbReference type="NCBI Taxonomy" id="1927129"/>
    <lineage>
        <taxon>Archaea</taxon>
        <taxon>Methanobacteriati</taxon>
        <taxon>Methanobacteriota</taxon>
        <taxon>Methanonatronarchaeia</taxon>
        <taxon>Methanonatronarchaeales</taxon>
        <taxon>Methanonatronarchaeaceae</taxon>
        <taxon>Methanonatronarchaeum</taxon>
    </lineage>
</organism>
<proteinExistence type="inferred from homology"/>